<dbReference type="EMBL" id="JBBWWR010000017">
    <property type="protein sequence ID" value="KAK8945996.1"/>
    <property type="molecule type" value="Genomic_DNA"/>
</dbReference>
<proteinExistence type="predicted"/>
<accession>A0ABR2LNZ3</accession>
<evidence type="ECO:0000313" key="2">
    <source>
        <dbReference type="Proteomes" id="UP001412067"/>
    </source>
</evidence>
<comment type="caution">
    <text evidence="1">The sequence shown here is derived from an EMBL/GenBank/DDBJ whole genome shotgun (WGS) entry which is preliminary data.</text>
</comment>
<name>A0ABR2LNZ3_9ASPA</name>
<gene>
    <name evidence="1" type="ORF">KSP40_PGU006021</name>
</gene>
<protein>
    <submittedName>
        <fullName evidence="1">Uncharacterized protein</fullName>
    </submittedName>
</protein>
<keyword evidence="2" id="KW-1185">Reference proteome</keyword>
<dbReference type="Proteomes" id="UP001412067">
    <property type="component" value="Unassembled WGS sequence"/>
</dbReference>
<sequence>MIGRPAVLQSLTRFPQEGLFAGLTFSLRCRELLLRRKSAAAEVGRRRVERGRSGRDTRVEVKWTTSFQRTTTMPASGRYRLEAIGGRASLSSKTDSKISAPGITSTPFLNCLVSCSY</sequence>
<organism evidence="1 2">
    <name type="scientific">Platanthera guangdongensis</name>
    <dbReference type="NCBI Taxonomy" id="2320717"/>
    <lineage>
        <taxon>Eukaryota</taxon>
        <taxon>Viridiplantae</taxon>
        <taxon>Streptophyta</taxon>
        <taxon>Embryophyta</taxon>
        <taxon>Tracheophyta</taxon>
        <taxon>Spermatophyta</taxon>
        <taxon>Magnoliopsida</taxon>
        <taxon>Liliopsida</taxon>
        <taxon>Asparagales</taxon>
        <taxon>Orchidaceae</taxon>
        <taxon>Orchidoideae</taxon>
        <taxon>Orchideae</taxon>
        <taxon>Orchidinae</taxon>
        <taxon>Platanthera</taxon>
    </lineage>
</organism>
<reference evidence="1 2" key="1">
    <citation type="journal article" date="2022" name="Nat. Plants">
        <title>Genomes of leafy and leafless Platanthera orchids illuminate the evolution of mycoheterotrophy.</title>
        <authorList>
            <person name="Li M.H."/>
            <person name="Liu K.W."/>
            <person name="Li Z."/>
            <person name="Lu H.C."/>
            <person name="Ye Q.L."/>
            <person name="Zhang D."/>
            <person name="Wang J.Y."/>
            <person name="Li Y.F."/>
            <person name="Zhong Z.M."/>
            <person name="Liu X."/>
            <person name="Yu X."/>
            <person name="Liu D.K."/>
            <person name="Tu X.D."/>
            <person name="Liu B."/>
            <person name="Hao Y."/>
            <person name="Liao X.Y."/>
            <person name="Jiang Y.T."/>
            <person name="Sun W.H."/>
            <person name="Chen J."/>
            <person name="Chen Y.Q."/>
            <person name="Ai Y."/>
            <person name="Zhai J.W."/>
            <person name="Wu S.S."/>
            <person name="Zhou Z."/>
            <person name="Hsiao Y.Y."/>
            <person name="Wu W.L."/>
            <person name="Chen Y.Y."/>
            <person name="Lin Y.F."/>
            <person name="Hsu J.L."/>
            <person name="Li C.Y."/>
            <person name="Wang Z.W."/>
            <person name="Zhao X."/>
            <person name="Zhong W.Y."/>
            <person name="Ma X.K."/>
            <person name="Ma L."/>
            <person name="Huang J."/>
            <person name="Chen G.Z."/>
            <person name="Huang M.Z."/>
            <person name="Huang L."/>
            <person name="Peng D.H."/>
            <person name="Luo Y.B."/>
            <person name="Zou S.Q."/>
            <person name="Chen S.P."/>
            <person name="Lan S."/>
            <person name="Tsai W.C."/>
            <person name="Van de Peer Y."/>
            <person name="Liu Z.J."/>
        </authorList>
    </citation>
    <scope>NUCLEOTIDE SEQUENCE [LARGE SCALE GENOMIC DNA]</scope>
    <source>
        <strain evidence="1">Lor288</strain>
    </source>
</reference>
<evidence type="ECO:0000313" key="1">
    <source>
        <dbReference type="EMBL" id="KAK8945996.1"/>
    </source>
</evidence>